<evidence type="ECO:0000313" key="4">
    <source>
        <dbReference type="EMBL" id="NKY40539.1"/>
    </source>
</evidence>
<feature type="domain" description="Flavodoxin-like fold" evidence="3">
    <location>
        <begin position="26"/>
        <end position="215"/>
    </location>
</feature>
<dbReference type="EMBL" id="JAAXOY010000389">
    <property type="protein sequence ID" value="NKY40539.1"/>
    <property type="molecule type" value="Genomic_DNA"/>
</dbReference>
<dbReference type="InterPro" id="IPR003680">
    <property type="entry name" value="Flavodoxin_fold"/>
</dbReference>
<keyword evidence="5" id="KW-1185">Reference proteome</keyword>
<reference evidence="4 5" key="1">
    <citation type="submission" date="2020-04" db="EMBL/GenBank/DDBJ databases">
        <title>MicrobeNet Type strains.</title>
        <authorList>
            <person name="Nicholson A.C."/>
        </authorList>
    </citation>
    <scope>NUCLEOTIDE SEQUENCE [LARGE SCALE GENOMIC DNA]</scope>
    <source>
        <strain evidence="4 5">ATCC BAA-787</strain>
    </source>
</reference>
<dbReference type="PANTHER" id="PTHR10204:SF34">
    <property type="entry name" value="NAD(P)H DEHYDROGENASE [QUINONE] 1 ISOFORM 1"/>
    <property type="match status" value="1"/>
</dbReference>
<dbReference type="Pfam" id="PF02525">
    <property type="entry name" value="Flavodoxin_2"/>
    <property type="match status" value="1"/>
</dbReference>
<gene>
    <name evidence="4" type="ORF">HGA02_13695</name>
</gene>
<proteinExistence type="inferred from homology"/>
<sequence length="231" mass="24806">MTAEATPGGDADIRTRTDTSGHTPVVVLVLAHPRPDSLNHALARRIGEAATRAGAHLVTHDLYAEGFDPVLRAEESFVVGRDLHLGGPSGDPLLDRHRADLATADALVVVHPSWWGKPPAILAGWLDRVLVPGVAYRLPDAGGLPERLLAVRRLVVVNTTDTPAEREATVFGDPLAAIWERCVGTYLGSPTSPTVVERTVLASVNEADDAQRARWLDEMEDVGTRLVHALL</sequence>
<evidence type="ECO:0000259" key="3">
    <source>
        <dbReference type="Pfam" id="PF02525"/>
    </source>
</evidence>
<accession>A0ABX1K1X8</accession>
<name>A0ABX1K1X8_9CELL</name>
<dbReference type="Gene3D" id="3.40.50.360">
    <property type="match status" value="1"/>
</dbReference>
<dbReference type="PANTHER" id="PTHR10204">
    <property type="entry name" value="NAD P H OXIDOREDUCTASE-RELATED"/>
    <property type="match status" value="1"/>
</dbReference>
<evidence type="ECO:0000313" key="5">
    <source>
        <dbReference type="Proteomes" id="UP000777774"/>
    </source>
</evidence>
<evidence type="ECO:0000256" key="1">
    <source>
        <dbReference type="ARBA" id="ARBA00006252"/>
    </source>
</evidence>
<evidence type="ECO:0000256" key="2">
    <source>
        <dbReference type="ARBA" id="ARBA00023002"/>
    </source>
</evidence>
<dbReference type="InterPro" id="IPR051545">
    <property type="entry name" value="NAD(P)H_dehydrogenase_qn"/>
</dbReference>
<dbReference type="InterPro" id="IPR029039">
    <property type="entry name" value="Flavoprotein-like_sf"/>
</dbReference>
<protein>
    <submittedName>
        <fullName evidence="4">NAD(P)H-dependent oxidoreductase</fullName>
    </submittedName>
</protein>
<dbReference type="SUPFAM" id="SSF52218">
    <property type="entry name" value="Flavoproteins"/>
    <property type="match status" value="1"/>
</dbReference>
<organism evidence="4 5">
    <name type="scientific">Cellulomonas septica</name>
    <dbReference type="NCBI Taxonomy" id="285080"/>
    <lineage>
        <taxon>Bacteria</taxon>
        <taxon>Bacillati</taxon>
        <taxon>Actinomycetota</taxon>
        <taxon>Actinomycetes</taxon>
        <taxon>Micrococcales</taxon>
        <taxon>Cellulomonadaceae</taxon>
        <taxon>Cellulomonas</taxon>
    </lineage>
</organism>
<keyword evidence="2" id="KW-0560">Oxidoreductase</keyword>
<comment type="caution">
    <text evidence="4">The sequence shown here is derived from an EMBL/GenBank/DDBJ whole genome shotgun (WGS) entry which is preliminary data.</text>
</comment>
<comment type="similarity">
    <text evidence="1">Belongs to the NAD(P)H dehydrogenase (quinone) family.</text>
</comment>
<dbReference type="Proteomes" id="UP000777774">
    <property type="component" value="Unassembled WGS sequence"/>
</dbReference>
<dbReference type="RefSeq" id="WP_168679466.1">
    <property type="nucleotide sequence ID" value="NZ_JAAXOY010000389.1"/>
</dbReference>